<sequence length="421" mass="46509" precursor="true">MNVLKHGRSSLLLKLSITCGMVFATVQTQTISHAAEKNASAQKSNKVLLGTPELTSGIPGKGPLTKKEIKEWLSKPENHEILEVTLPLGLSAGAAQMVGLKENPLTRAKVELGRQLYFDTRLSSDNTISCASCHHPDEGYGRHTQFGIGVRDQEGGRNSPISYNRILSGPQFWDGRAATLEEQAVGPIENPIEMANTHETAVKTIKGIPGYQMQFKKIFKDGINIDNIGKAIAAFERTLVTGPSPFDYQEKLKPFLKMDKEDLEDLADIYQPILAQTKKHPMSKSALRGMDLFFSEKVNCAACHLGPNLTDEKYHNLGVGMDAKKPDLGRFEVTKQEKDKGAFKTPTIRNVEFSAPYMHDGSQQTLEEVVEHYNKGGTPNPYLSEKVKKLNLSDQDKKDLVAFMKACSGPFPKVETGRLPQ</sequence>
<evidence type="ECO:0000313" key="10">
    <source>
        <dbReference type="EMBL" id="QDV49666.1"/>
    </source>
</evidence>
<dbReference type="EC" id="1.11.1.5" evidence="10"/>
<evidence type="ECO:0000256" key="1">
    <source>
        <dbReference type="ARBA" id="ARBA00004196"/>
    </source>
</evidence>
<dbReference type="PANTHER" id="PTHR30600">
    <property type="entry name" value="CYTOCHROME C PEROXIDASE-RELATED"/>
    <property type="match status" value="1"/>
</dbReference>
<keyword evidence="3 7" id="KW-0479">Metal-binding</keyword>
<dbReference type="AlphaFoldDB" id="A0A518I982"/>
<dbReference type="GO" id="GO:0046872">
    <property type="term" value="F:metal ion binding"/>
    <property type="evidence" value="ECO:0007669"/>
    <property type="project" value="UniProtKB-KW"/>
</dbReference>
<dbReference type="PANTHER" id="PTHR30600:SF10">
    <property type="entry name" value="BLL6722 PROTEIN"/>
    <property type="match status" value="1"/>
</dbReference>
<dbReference type="GO" id="GO:0030313">
    <property type="term" value="C:cell envelope"/>
    <property type="evidence" value="ECO:0007669"/>
    <property type="project" value="UniProtKB-SubCell"/>
</dbReference>
<proteinExistence type="predicted"/>
<keyword evidence="5 10" id="KW-0560">Oxidoreductase</keyword>
<dbReference type="InterPro" id="IPR004852">
    <property type="entry name" value="Di-haem_cyt_c_peroxidsae"/>
</dbReference>
<dbReference type="Proteomes" id="UP000318313">
    <property type="component" value="Chromosome"/>
</dbReference>
<reference evidence="10 11" key="1">
    <citation type="submission" date="2019-03" db="EMBL/GenBank/DDBJ databases">
        <title>Deep-cultivation of Planctomycetes and their phenomic and genomic characterization uncovers novel biology.</title>
        <authorList>
            <person name="Wiegand S."/>
            <person name="Jogler M."/>
            <person name="Boedeker C."/>
            <person name="Pinto D."/>
            <person name="Vollmers J."/>
            <person name="Rivas-Marin E."/>
            <person name="Kohn T."/>
            <person name="Peeters S.H."/>
            <person name="Heuer A."/>
            <person name="Rast P."/>
            <person name="Oberbeckmann S."/>
            <person name="Bunk B."/>
            <person name="Jeske O."/>
            <person name="Meyerdierks A."/>
            <person name="Storesund J.E."/>
            <person name="Kallscheuer N."/>
            <person name="Luecker S."/>
            <person name="Lage O.M."/>
            <person name="Pohl T."/>
            <person name="Merkel B.J."/>
            <person name="Hornburger P."/>
            <person name="Mueller R.-W."/>
            <person name="Bruemmer F."/>
            <person name="Labrenz M."/>
            <person name="Spormann A.M."/>
            <person name="Op den Camp H."/>
            <person name="Overmann J."/>
            <person name="Amann R."/>
            <person name="Jetten M.S.M."/>
            <person name="Mascher T."/>
            <person name="Medema M.H."/>
            <person name="Devos D.P."/>
            <person name="Kaster A.-K."/>
            <person name="Ovreas L."/>
            <person name="Rohde M."/>
            <person name="Galperin M.Y."/>
            <person name="Jogler C."/>
        </authorList>
    </citation>
    <scope>NUCLEOTIDE SEQUENCE [LARGE SCALE GENOMIC DNA]</scope>
    <source>
        <strain evidence="10 11">Enr17</strain>
    </source>
</reference>
<keyword evidence="2 7" id="KW-0349">Heme</keyword>
<dbReference type="Gene3D" id="1.10.760.10">
    <property type="entry name" value="Cytochrome c-like domain"/>
    <property type="match status" value="2"/>
</dbReference>
<feature type="chain" id="PRO_5022069678" evidence="8">
    <location>
        <begin position="25"/>
        <end position="421"/>
    </location>
</feature>
<evidence type="ECO:0000256" key="6">
    <source>
        <dbReference type="ARBA" id="ARBA00023004"/>
    </source>
</evidence>
<evidence type="ECO:0000256" key="4">
    <source>
        <dbReference type="ARBA" id="ARBA00022729"/>
    </source>
</evidence>
<evidence type="ECO:0000259" key="9">
    <source>
        <dbReference type="PROSITE" id="PS51007"/>
    </source>
</evidence>
<feature type="domain" description="Cytochrome c" evidence="9">
    <location>
        <begin position="108"/>
        <end position="274"/>
    </location>
</feature>
<evidence type="ECO:0000256" key="7">
    <source>
        <dbReference type="PROSITE-ProRule" id="PRU00433"/>
    </source>
</evidence>
<dbReference type="SUPFAM" id="SSF46626">
    <property type="entry name" value="Cytochrome c"/>
    <property type="match status" value="2"/>
</dbReference>
<evidence type="ECO:0000256" key="2">
    <source>
        <dbReference type="ARBA" id="ARBA00022617"/>
    </source>
</evidence>
<evidence type="ECO:0000256" key="5">
    <source>
        <dbReference type="ARBA" id="ARBA00023002"/>
    </source>
</evidence>
<gene>
    <name evidence="10" type="primary">ccp_1</name>
    <name evidence="10" type="ORF">Enr17x_16870</name>
</gene>
<dbReference type="InterPro" id="IPR036909">
    <property type="entry name" value="Cyt_c-like_dom_sf"/>
</dbReference>
<dbReference type="InterPro" id="IPR051395">
    <property type="entry name" value="Cytochrome_c_Peroxidase/MauG"/>
</dbReference>
<dbReference type="GO" id="GO:0009055">
    <property type="term" value="F:electron transfer activity"/>
    <property type="evidence" value="ECO:0007669"/>
    <property type="project" value="InterPro"/>
</dbReference>
<feature type="domain" description="Cytochrome c" evidence="9">
    <location>
        <begin position="284"/>
        <end position="408"/>
    </location>
</feature>
<comment type="subcellular location">
    <subcellularLocation>
        <location evidence="1">Cell envelope</location>
    </subcellularLocation>
</comment>
<accession>A0A518I982</accession>
<protein>
    <submittedName>
        <fullName evidence="10">Cytochrome c551 peroxidase</fullName>
        <ecNumber evidence="10">1.11.1.5</ecNumber>
    </submittedName>
</protein>
<dbReference type="GO" id="GO:0020037">
    <property type="term" value="F:heme binding"/>
    <property type="evidence" value="ECO:0007669"/>
    <property type="project" value="InterPro"/>
</dbReference>
<dbReference type="KEGG" id="gfm:Enr17x_16870"/>
<keyword evidence="10" id="KW-0575">Peroxidase</keyword>
<dbReference type="EMBL" id="CP037452">
    <property type="protein sequence ID" value="QDV49666.1"/>
    <property type="molecule type" value="Genomic_DNA"/>
</dbReference>
<dbReference type="Pfam" id="PF03150">
    <property type="entry name" value="CCP_MauG"/>
    <property type="match status" value="1"/>
</dbReference>
<keyword evidence="4 8" id="KW-0732">Signal</keyword>
<evidence type="ECO:0000313" key="11">
    <source>
        <dbReference type="Proteomes" id="UP000318313"/>
    </source>
</evidence>
<keyword evidence="6 7" id="KW-0408">Iron</keyword>
<feature type="signal peptide" evidence="8">
    <location>
        <begin position="1"/>
        <end position="24"/>
    </location>
</feature>
<evidence type="ECO:0000256" key="8">
    <source>
        <dbReference type="SAM" id="SignalP"/>
    </source>
</evidence>
<keyword evidence="11" id="KW-1185">Reference proteome</keyword>
<dbReference type="PROSITE" id="PS51007">
    <property type="entry name" value="CYTC"/>
    <property type="match status" value="2"/>
</dbReference>
<evidence type="ECO:0000256" key="3">
    <source>
        <dbReference type="ARBA" id="ARBA00022723"/>
    </source>
</evidence>
<organism evidence="10 11">
    <name type="scientific">Gimesia fumaroli</name>
    <dbReference type="NCBI Taxonomy" id="2527976"/>
    <lineage>
        <taxon>Bacteria</taxon>
        <taxon>Pseudomonadati</taxon>
        <taxon>Planctomycetota</taxon>
        <taxon>Planctomycetia</taxon>
        <taxon>Planctomycetales</taxon>
        <taxon>Planctomycetaceae</taxon>
        <taxon>Gimesia</taxon>
    </lineage>
</organism>
<name>A0A518I982_9PLAN</name>
<dbReference type="InterPro" id="IPR009056">
    <property type="entry name" value="Cyt_c-like_dom"/>
</dbReference>
<dbReference type="GO" id="GO:0004130">
    <property type="term" value="F:cytochrome-c peroxidase activity"/>
    <property type="evidence" value="ECO:0007669"/>
    <property type="project" value="UniProtKB-EC"/>
</dbReference>